<dbReference type="RefSeq" id="WP_071545538.1">
    <property type="nucleotide sequence ID" value="NZ_LKAQ01000004.1"/>
</dbReference>
<dbReference type="PANTHER" id="PTHR21485">
    <property type="entry name" value="HAD SUPERFAMILY MEMBERS CMAS AND KDSC"/>
    <property type="match status" value="1"/>
</dbReference>
<reference evidence="1 2" key="1">
    <citation type="submission" date="2015-09" db="EMBL/GenBank/DDBJ databases">
        <title>Genome of Desulfovibrio dechloracetivorans BerOc1, a mercury methylating strain isolated from highly hydrocarbons and metals contaminated coastal sediments.</title>
        <authorList>
            <person name="Goni Urriza M."/>
            <person name="Gassie C."/>
            <person name="Bouchez O."/>
            <person name="Klopp C."/>
            <person name="Ranchou-Peyruse A."/>
            <person name="Remy G."/>
        </authorList>
    </citation>
    <scope>NUCLEOTIDE SEQUENCE [LARGE SCALE GENOMIC DNA]</scope>
    <source>
        <strain evidence="1 2">BerOc1</strain>
    </source>
</reference>
<name>A0A1J5MTW0_9BACT</name>
<accession>A0A1J5MTW0</accession>
<keyword evidence="2" id="KW-1185">Reference proteome</keyword>
<dbReference type="Gene3D" id="3.90.550.10">
    <property type="entry name" value="Spore Coat Polysaccharide Biosynthesis Protein SpsA, Chain A"/>
    <property type="match status" value="1"/>
</dbReference>
<protein>
    <submittedName>
        <fullName evidence="1">CMP-N,N'-diacetyllegionaminic acid synthase</fullName>
        <ecNumber evidence="1">2.7.7.82</ecNumber>
    </submittedName>
</protein>
<dbReference type="OrthoDB" id="9805604at2"/>
<dbReference type="InterPro" id="IPR003329">
    <property type="entry name" value="Cytidylyl_trans"/>
</dbReference>
<dbReference type="Pfam" id="PF02348">
    <property type="entry name" value="CTP_transf_3"/>
    <property type="match status" value="1"/>
</dbReference>
<sequence>MEENGKNVIIIPARKNSSRIKDKNVALVGGHPLISYTIRLAKALRGIDKVYVDTDCNEYAALARDYGAESPFLRDPKYAGNASSLGQSLEQFIARLHREEGVLAVRHVCLLPTSPFRNLHDVQKMVDGLQSFYAVTSVTIPDVHVMQSHLMNGDGLVPLKDFVKMAGEQYHWMKCLGNFIGTNHNDYAPAEMNLYNNFAYKVVTNPIELIDIDVHEDLHLANRVVAAGLYDFGLGAL</sequence>
<keyword evidence="1" id="KW-0548">Nucleotidyltransferase</keyword>
<organism evidence="1 2">
    <name type="scientific">Pseudodesulfovibrio hydrargyri</name>
    <dbReference type="NCBI Taxonomy" id="2125990"/>
    <lineage>
        <taxon>Bacteria</taxon>
        <taxon>Pseudomonadati</taxon>
        <taxon>Thermodesulfobacteriota</taxon>
        <taxon>Desulfovibrionia</taxon>
        <taxon>Desulfovibrionales</taxon>
        <taxon>Desulfovibrionaceae</taxon>
    </lineage>
</organism>
<dbReference type="AlphaFoldDB" id="A0A1J5MTW0"/>
<dbReference type="SUPFAM" id="SSF53448">
    <property type="entry name" value="Nucleotide-diphospho-sugar transferases"/>
    <property type="match status" value="1"/>
</dbReference>
<dbReference type="GO" id="GO:0008781">
    <property type="term" value="F:N-acylneuraminate cytidylyltransferase activity"/>
    <property type="evidence" value="ECO:0007669"/>
    <property type="project" value="TreeGrafter"/>
</dbReference>
<dbReference type="EC" id="2.7.7.82" evidence="1"/>
<evidence type="ECO:0000313" key="1">
    <source>
        <dbReference type="EMBL" id="OIQ50069.1"/>
    </source>
</evidence>
<dbReference type="InterPro" id="IPR029044">
    <property type="entry name" value="Nucleotide-diphossugar_trans"/>
</dbReference>
<evidence type="ECO:0000313" key="2">
    <source>
        <dbReference type="Proteomes" id="UP000181901"/>
    </source>
</evidence>
<dbReference type="InterPro" id="IPR050793">
    <property type="entry name" value="CMP-NeuNAc_synthase"/>
</dbReference>
<dbReference type="EMBL" id="LKAQ01000004">
    <property type="protein sequence ID" value="OIQ50069.1"/>
    <property type="molecule type" value="Genomic_DNA"/>
</dbReference>
<comment type="caution">
    <text evidence="1">The sequence shown here is derived from an EMBL/GenBank/DDBJ whole genome shotgun (WGS) entry which is preliminary data.</text>
</comment>
<dbReference type="Proteomes" id="UP000181901">
    <property type="component" value="Unassembled WGS sequence"/>
</dbReference>
<proteinExistence type="predicted"/>
<keyword evidence="1" id="KW-0808">Transferase</keyword>
<gene>
    <name evidence="1" type="primary">neuA</name>
    <name evidence="1" type="ORF">BerOc1_01999</name>
</gene>
<dbReference type="PANTHER" id="PTHR21485:SF3">
    <property type="entry name" value="N-ACYLNEURAMINATE CYTIDYLYLTRANSFERASE"/>
    <property type="match status" value="1"/>
</dbReference>